<evidence type="ECO:0000313" key="12">
    <source>
        <dbReference type="EMBL" id="MCP8897676.1"/>
    </source>
</evidence>
<keyword evidence="9 12" id="KW-0067">ATP-binding</keyword>
<dbReference type="PROSITE" id="PS50109">
    <property type="entry name" value="HIS_KIN"/>
    <property type="match status" value="1"/>
</dbReference>
<dbReference type="InterPro" id="IPR050980">
    <property type="entry name" value="2C_sensor_his_kinase"/>
</dbReference>
<dbReference type="Proteomes" id="UP001139319">
    <property type="component" value="Unassembled WGS sequence"/>
</dbReference>
<keyword evidence="7" id="KW-0547">Nucleotide-binding</keyword>
<comment type="subcellular location">
    <subcellularLocation>
        <location evidence="2">Cell membrane</location>
        <topology evidence="2">Multi-pass membrane protein</topology>
    </subcellularLocation>
</comment>
<reference evidence="12" key="1">
    <citation type="submission" date="2022-05" db="EMBL/GenBank/DDBJ databases">
        <authorList>
            <person name="Sun H.-N."/>
        </authorList>
    </citation>
    <scope>NUCLEOTIDE SEQUENCE</scope>
    <source>
        <strain evidence="12">HB14</strain>
    </source>
</reference>
<sequence length="425" mass="46208">MTARITPLQAPSGHLRQLILIRSLLIAALTIATIGANRFIELPLAPIVSVILMLTAVNLLSLARLYVRHPVASVEITAQLFVDILAVAALAYFTGGASNPFLSYVLVPVCIAAAVLPGIYAWALSLTAIALYGTLLIWHIPLQQLAPPNGGHHHAAEVNSHLIGMWLNFALSALLISYFVVKMATAVRRQQDSLNARREEDLRDEQLLAVATQAAGTAHELGTPLSTIKVLLSDLSRDNRITPLIGDDLSLLRRQINECGEILQRLRQRADIEQLTHPPLTAARDYCHQLIDRWLLLRPDAHAHVNLADSLEGQWVRFHPTIEQSLINVLNNAAEACAHDITIEVKADEHRLVWKVADQGEGLTEAANAALGKRPFTTKADGLGIGLFLTHASIQRYGGEVIQQSTPGAGTITIIRLPLEPGNGS</sequence>
<dbReference type="InterPro" id="IPR003594">
    <property type="entry name" value="HATPase_dom"/>
</dbReference>
<dbReference type="SMART" id="SM00387">
    <property type="entry name" value="HATPase_c"/>
    <property type="match status" value="1"/>
</dbReference>
<dbReference type="Gene3D" id="1.10.287.130">
    <property type="match status" value="1"/>
</dbReference>
<gene>
    <name evidence="12" type="ORF">M6D89_00025</name>
</gene>
<dbReference type="GO" id="GO:0005524">
    <property type="term" value="F:ATP binding"/>
    <property type="evidence" value="ECO:0007669"/>
    <property type="project" value="UniProtKB-KW"/>
</dbReference>
<dbReference type="InterPro" id="IPR036097">
    <property type="entry name" value="HisK_dim/P_sf"/>
</dbReference>
<reference evidence="12" key="2">
    <citation type="submission" date="2023-01" db="EMBL/GenBank/DDBJ databases">
        <title>Gilvimarinus xylanilyticus HB14 isolated from Caulerpa lentillifera aquaculture base in Hainan, China.</title>
        <authorList>
            <person name="Zhang Y.-J."/>
        </authorList>
    </citation>
    <scope>NUCLEOTIDE SEQUENCE</scope>
    <source>
        <strain evidence="12">HB14</strain>
    </source>
</reference>
<dbReference type="PRINTS" id="PR00344">
    <property type="entry name" value="BCTRLSENSOR"/>
</dbReference>
<evidence type="ECO:0000256" key="9">
    <source>
        <dbReference type="ARBA" id="ARBA00022840"/>
    </source>
</evidence>
<evidence type="ECO:0000313" key="13">
    <source>
        <dbReference type="Proteomes" id="UP001139319"/>
    </source>
</evidence>
<evidence type="ECO:0000256" key="6">
    <source>
        <dbReference type="ARBA" id="ARBA00022679"/>
    </source>
</evidence>
<feature type="transmembrane region" description="Helical" evidence="10">
    <location>
        <begin position="129"/>
        <end position="146"/>
    </location>
</feature>
<keyword evidence="13" id="KW-1185">Reference proteome</keyword>
<keyword evidence="5" id="KW-0597">Phosphoprotein</keyword>
<dbReference type="SUPFAM" id="SSF47384">
    <property type="entry name" value="Homodimeric domain of signal transducing histidine kinase"/>
    <property type="match status" value="1"/>
</dbReference>
<dbReference type="RefSeq" id="WP_253965979.1">
    <property type="nucleotide sequence ID" value="NZ_JAMFTH010000001.1"/>
</dbReference>
<evidence type="ECO:0000256" key="8">
    <source>
        <dbReference type="ARBA" id="ARBA00022777"/>
    </source>
</evidence>
<dbReference type="SMART" id="SM00388">
    <property type="entry name" value="HisKA"/>
    <property type="match status" value="1"/>
</dbReference>
<evidence type="ECO:0000259" key="11">
    <source>
        <dbReference type="PROSITE" id="PS50109"/>
    </source>
</evidence>
<keyword evidence="8" id="KW-0418">Kinase</keyword>
<evidence type="ECO:0000256" key="4">
    <source>
        <dbReference type="ARBA" id="ARBA00022475"/>
    </source>
</evidence>
<dbReference type="PANTHER" id="PTHR44936">
    <property type="entry name" value="SENSOR PROTEIN CREC"/>
    <property type="match status" value="1"/>
</dbReference>
<dbReference type="InterPro" id="IPR003661">
    <property type="entry name" value="HisK_dim/P_dom"/>
</dbReference>
<protein>
    <recommendedName>
        <fullName evidence="3">histidine kinase</fullName>
        <ecNumber evidence="3">2.7.13.3</ecNumber>
    </recommendedName>
</protein>
<evidence type="ECO:0000256" key="3">
    <source>
        <dbReference type="ARBA" id="ARBA00012438"/>
    </source>
</evidence>
<keyword evidence="10" id="KW-0472">Membrane</keyword>
<dbReference type="SUPFAM" id="SSF55874">
    <property type="entry name" value="ATPase domain of HSP90 chaperone/DNA topoisomerase II/histidine kinase"/>
    <property type="match status" value="1"/>
</dbReference>
<feature type="transmembrane region" description="Helical" evidence="10">
    <location>
        <begin position="74"/>
        <end position="95"/>
    </location>
</feature>
<dbReference type="InterPro" id="IPR004358">
    <property type="entry name" value="Sig_transdc_His_kin-like_C"/>
</dbReference>
<keyword evidence="10" id="KW-0812">Transmembrane</keyword>
<evidence type="ECO:0000256" key="10">
    <source>
        <dbReference type="SAM" id="Phobius"/>
    </source>
</evidence>
<organism evidence="12 13">
    <name type="scientific">Gilvimarinus xylanilyticus</name>
    <dbReference type="NCBI Taxonomy" id="2944139"/>
    <lineage>
        <taxon>Bacteria</taxon>
        <taxon>Pseudomonadati</taxon>
        <taxon>Pseudomonadota</taxon>
        <taxon>Gammaproteobacteria</taxon>
        <taxon>Cellvibrionales</taxon>
        <taxon>Cellvibrionaceae</taxon>
        <taxon>Gilvimarinus</taxon>
    </lineage>
</organism>
<evidence type="ECO:0000256" key="2">
    <source>
        <dbReference type="ARBA" id="ARBA00004651"/>
    </source>
</evidence>
<accession>A0A9X2HW49</accession>
<evidence type="ECO:0000256" key="5">
    <source>
        <dbReference type="ARBA" id="ARBA00022553"/>
    </source>
</evidence>
<dbReference type="Pfam" id="PF02518">
    <property type="entry name" value="HATPase_c"/>
    <property type="match status" value="1"/>
</dbReference>
<evidence type="ECO:0000256" key="1">
    <source>
        <dbReference type="ARBA" id="ARBA00000085"/>
    </source>
</evidence>
<evidence type="ECO:0000256" key="7">
    <source>
        <dbReference type="ARBA" id="ARBA00022741"/>
    </source>
</evidence>
<dbReference type="GO" id="GO:0000155">
    <property type="term" value="F:phosphorelay sensor kinase activity"/>
    <property type="evidence" value="ECO:0007669"/>
    <property type="project" value="InterPro"/>
</dbReference>
<dbReference type="AlphaFoldDB" id="A0A9X2HW49"/>
<feature type="transmembrane region" description="Helical" evidence="10">
    <location>
        <begin position="20"/>
        <end position="40"/>
    </location>
</feature>
<feature type="transmembrane region" description="Helical" evidence="10">
    <location>
        <begin position="46"/>
        <end position="67"/>
    </location>
</feature>
<keyword evidence="10" id="KW-1133">Transmembrane helix</keyword>
<name>A0A9X2HW49_9GAMM</name>
<proteinExistence type="predicted"/>
<feature type="transmembrane region" description="Helical" evidence="10">
    <location>
        <begin position="101"/>
        <end position="122"/>
    </location>
</feature>
<feature type="domain" description="Histidine kinase" evidence="11">
    <location>
        <begin position="216"/>
        <end position="421"/>
    </location>
</feature>
<dbReference type="CDD" id="cd00082">
    <property type="entry name" value="HisKA"/>
    <property type="match status" value="1"/>
</dbReference>
<dbReference type="Gene3D" id="3.30.565.10">
    <property type="entry name" value="Histidine kinase-like ATPase, C-terminal domain"/>
    <property type="match status" value="1"/>
</dbReference>
<dbReference type="InterPro" id="IPR005467">
    <property type="entry name" value="His_kinase_dom"/>
</dbReference>
<dbReference type="GO" id="GO:0005886">
    <property type="term" value="C:plasma membrane"/>
    <property type="evidence" value="ECO:0007669"/>
    <property type="project" value="UniProtKB-SubCell"/>
</dbReference>
<keyword evidence="4" id="KW-1003">Cell membrane</keyword>
<dbReference type="EC" id="2.7.13.3" evidence="3"/>
<keyword evidence="6" id="KW-0808">Transferase</keyword>
<comment type="catalytic activity">
    <reaction evidence="1">
        <text>ATP + protein L-histidine = ADP + protein N-phospho-L-histidine.</text>
        <dbReference type="EC" id="2.7.13.3"/>
    </reaction>
</comment>
<dbReference type="InterPro" id="IPR036890">
    <property type="entry name" value="HATPase_C_sf"/>
</dbReference>
<feature type="transmembrane region" description="Helical" evidence="10">
    <location>
        <begin position="158"/>
        <end position="181"/>
    </location>
</feature>
<dbReference type="EMBL" id="JAMFTH010000001">
    <property type="protein sequence ID" value="MCP8897676.1"/>
    <property type="molecule type" value="Genomic_DNA"/>
</dbReference>
<comment type="caution">
    <text evidence="12">The sequence shown here is derived from an EMBL/GenBank/DDBJ whole genome shotgun (WGS) entry which is preliminary data.</text>
</comment>
<dbReference type="PANTHER" id="PTHR44936:SF10">
    <property type="entry name" value="SENSOR PROTEIN RSTB"/>
    <property type="match status" value="1"/>
</dbReference>